<organism evidence="7 8">
    <name type="scientific">Candidatus Nitrosocosmicus oleophilus</name>
    <dbReference type="NCBI Taxonomy" id="1353260"/>
    <lineage>
        <taxon>Archaea</taxon>
        <taxon>Nitrososphaerota</taxon>
        <taxon>Nitrososphaeria</taxon>
        <taxon>Nitrososphaerales</taxon>
        <taxon>Nitrososphaeraceae</taxon>
        <taxon>Candidatus Nitrosocosmicus</taxon>
    </lineage>
</organism>
<feature type="transmembrane region" description="Helical" evidence="5">
    <location>
        <begin position="163"/>
        <end position="184"/>
    </location>
</feature>
<feature type="transmembrane region" description="Helical" evidence="5">
    <location>
        <begin position="261"/>
        <end position="279"/>
    </location>
</feature>
<keyword evidence="3 5" id="KW-1133">Transmembrane helix</keyword>
<gene>
    <name evidence="7" type="primary">yedA</name>
    <name evidence="7" type="ORF">NMY3_02762</name>
</gene>
<dbReference type="SUPFAM" id="SSF103481">
    <property type="entry name" value="Multidrug resistance efflux transporter EmrE"/>
    <property type="match status" value="2"/>
</dbReference>
<evidence type="ECO:0000313" key="7">
    <source>
        <dbReference type="EMBL" id="ALI36952.1"/>
    </source>
</evidence>
<dbReference type="PANTHER" id="PTHR32322">
    <property type="entry name" value="INNER MEMBRANE TRANSPORTER"/>
    <property type="match status" value="1"/>
</dbReference>
<dbReference type="KEGG" id="taa:NMY3_02762"/>
<evidence type="ECO:0000259" key="6">
    <source>
        <dbReference type="Pfam" id="PF00892"/>
    </source>
</evidence>
<dbReference type="AlphaFoldDB" id="A0A654MBV5"/>
<dbReference type="Gene3D" id="1.10.3730.20">
    <property type="match status" value="1"/>
</dbReference>
<protein>
    <submittedName>
        <fullName evidence="7">Putative inner membrane transporter YedA</fullName>
    </submittedName>
</protein>
<feature type="transmembrane region" description="Helical" evidence="5">
    <location>
        <begin position="130"/>
        <end position="151"/>
    </location>
</feature>
<dbReference type="Proteomes" id="UP000058925">
    <property type="component" value="Chromosome"/>
</dbReference>
<dbReference type="InterPro" id="IPR050638">
    <property type="entry name" value="AA-Vitamin_Transporters"/>
</dbReference>
<dbReference type="InterPro" id="IPR037185">
    <property type="entry name" value="EmrE-like"/>
</dbReference>
<evidence type="ECO:0000256" key="4">
    <source>
        <dbReference type="ARBA" id="ARBA00023136"/>
    </source>
</evidence>
<name>A0A654MBV5_9ARCH</name>
<sequence>MNLNHQTKIWLILISLWVINGSSFLAIKVAIDTIPPLLSAGLRFSIAGAILFTIYFLQVNRRRLWEHHDLDHSQKIPEVGQNIRAQVKVPREKITLQQWKDSLILGVTLFLGGQGLLTWGAQYLSSGMTGLLNSTIPLWVAIIGYLLYRWFKKDTLGNKMNKGTMLGLVAGFGGLMLLVGPSIGSGDLDPIGTVALIISSISWAIGSIYSTRAQLPVSILASAGMIMITGGLMLTGVSFIFGEYRDLDLTQISIQSIVAQIYLIGIITVVGFTDFYWLLRVTSASLANTFAYVSPVIAVLLGVVVLHENITLITVIAMVIILAGVALMVTKKKAPSKSKQIESS</sequence>
<keyword evidence="8" id="KW-1185">Reference proteome</keyword>
<feature type="transmembrane region" description="Helical" evidence="5">
    <location>
        <begin position="190"/>
        <end position="210"/>
    </location>
</feature>
<feature type="domain" description="EamA" evidence="6">
    <location>
        <begin position="191"/>
        <end position="329"/>
    </location>
</feature>
<proteinExistence type="predicted"/>
<dbReference type="InterPro" id="IPR000620">
    <property type="entry name" value="EamA_dom"/>
</dbReference>
<feature type="transmembrane region" description="Helical" evidence="5">
    <location>
        <begin position="9"/>
        <end position="31"/>
    </location>
</feature>
<evidence type="ECO:0000313" key="8">
    <source>
        <dbReference type="Proteomes" id="UP000058925"/>
    </source>
</evidence>
<evidence type="ECO:0000256" key="2">
    <source>
        <dbReference type="ARBA" id="ARBA00022692"/>
    </source>
</evidence>
<dbReference type="PANTHER" id="PTHR32322:SF2">
    <property type="entry name" value="EAMA DOMAIN-CONTAINING PROTEIN"/>
    <property type="match status" value="1"/>
</dbReference>
<dbReference type="GO" id="GO:0016020">
    <property type="term" value="C:membrane"/>
    <property type="evidence" value="ECO:0007669"/>
    <property type="project" value="UniProtKB-SubCell"/>
</dbReference>
<feature type="transmembrane region" description="Helical" evidence="5">
    <location>
        <begin position="103"/>
        <end position="124"/>
    </location>
</feature>
<comment type="subcellular location">
    <subcellularLocation>
        <location evidence="1">Membrane</location>
        <topology evidence="1">Multi-pass membrane protein</topology>
    </subcellularLocation>
</comment>
<feature type="domain" description="EamA" evidence="6">
    <location>
        <begin position="94"/>
        <end position="179"/>
    </location>
</feature>
<accession>A0A654MBV5</accession>
<reference evidence="8" key="1">
    <citation type="submission" date="2015-10" db="EMBL/GenBank/DDBJ databases">
        <title>Niche specialization of a soil ammonia-oxidizing archaeon, Candidatus Nitrosocosmicus oleophilus.</title>
        <authorList>
            <person name="Jung M.-Y."/>
            <person name="Rhee S.-K."/>
        </authorList>
    </citation>
    <scope>NUCLEOTIDE SEQUENCE [LARGE SCALE GENOMIC DNA]</scope>
    <source>
        <strain evidence="8">MY3</strain>
    </source>
</reference>
<feature type="transmembrane region" description="Helical" evidence="5">
    <location>
        <begin position="312"/>
        <end position="330"/>
    </location>
</feature>
<dbReference type="EMBL" id="CP012850">
    <property type="protein sequence ID" value="ALI36952.1"/>
    <property type="molecule type" value="Genomic_DNA"/>
</dbReference>
<feature type="transmembrane region" description="Helical" evidence="5">
    <location>
        <begin position="286"/>
        <end position="306"/>
    </location>
</feature>
<feature type="transmembrane region" description="Helical" evidence="5">
    <location>
        <begin position="37"/>
        <end position="57"/>
    </location>
</feature>
<keyword evidence="2 5" id="KW-0812">Transmembrane</keyword>
<evidence type="ECO:0000256" key="5">
    <source>
        <dbReference type="SAM" id="Phobius"/>
    </source>
</evidence>
<dbReference type="Pfam" id="PF00892">
    <property type="entry name" value="EamA"/>
    <property type="match status" value="2"/>
</dbReference>
<evidence type="ECO:0000256" key="3">
    <source>
        <dbReference type="ARBA" id="ARBA00022989"/>
    </source>
</evidence>
<evidence type="ECO:0000256" key="1">
    <source>
        <dbReference type="ARBA" id="ARBA00004141"/>
    </source>
</evidence>
<keyword evidence="4 5" id="KW-0472">Membrane</keyword>
<feature type="transmembrane region" description="Helical" evidence="5">
    <location>
        <begin position="217"/>
        <end position="241"/>
    </location>
</feature>